<keyword evidence="5 11" id="KW-0863">Zinc-finger</keyword>
<reference evidence="13" key="1">
    <citation type="submission" date="2021-01" db="EMBL/GenBank/DDBJ databases">
        <authorList>
            <person name="Corre E."/>
            <person name="Pelletier E."/>
            <person name="Niang G."/>
            <person name="Scheremetjew M."/>
            <person name="Finn R."/>
            <person name="Kale V."/>
            <person name="Holt S."/>
            <person name="Cochrane G."/>
            <person name="Meng A."/>
            <person name="Brown T."/>
            <person name="Cohen L."/>
        </authorList>
    </citation>
    <scope>NUCLEOTIDE SEQUENCE</scope>
    <source>
        <strain evidence="13">CCMP1243</strain>
    </source>
</reference>
<evidence type="ECO:0000256" key="5">
    <source>
        <dbReference type="ARBA" id="ARBA00022771"/>
    </source>
</evidence>
<comment type="similarity">
    <text evidence="2 11">Belongs to the TFB4 family.</text>
</comment>
<dbReference type="Pfam" id="PF03850">
    <property type="entry name" value="Tfb4"/>
    <property type="match status" value="1"/>
</dbReference>
<evidence type="ECO:0000256" key="4">
    <source>
        <dbReference type="ARBA" id="ARBA00022763"/>
    </source>
</evidence>
<feature type="region of interest" description="Disordered" evidence="12">
    <location>
        <begin position="301"/>
        <end position="338"/>
    </location>
</feature>
<dbReference type="GO" id="GO:0005675">
    <property type="term" value="C:transcription factor TFIIH holo complex"/>
    <property type="evidence" value="ECO:0007669"/>
    <property type="project" value="UniProtKB-UniRule"/>
</dbReference>
<evidence type="ECO:0000256" key="10">
    <source>
        <dbReference type="ARBA" id="ARBA00023242"/>
    </source>
</evidence>
<evidence type="ECO:0000256" key="8">
    <source>
        <dbReference type="ARBA" id="ARBA00023163"/>
    </source>
</evidence>
<keyword evidence="10 11" id="KW-0539">Nucleus</keyword>
<keyword evidence="9 11" id="KW-0234">DNA repair</keyword>
<evidence type="ECO:0000256" key="2">
    <source>
        <dbReference type="ARBA" id="ARBA00005273"/>
    </source>
</evidence>
<sequence>MPGGESLHIIVDTNPATWRSRNAAGKLSLDELVQALLVFTRVYLLLDRRNEVKIVATAPGTNQEVFSSTSFDDLAAVNLHANLLSQVKELVDSLDMERGRASDGPSAPGAMRLAAALSKTLCVANRSRRRDPTMSLRVLIIQASPDYDSEYNAVMNCTFACQTMGCMVDSCLLAEDPSNLLQQATDLTGGAYTHLCEPGPPVLQQLLLAFLPSTSERAILKLPVPSTVDYSASCFDYNCKVDQAYVCSVCLAIYRDMPAVCPTCQSPVRNSSQKSRLTSAGELEGQPASSRAAAAAVSLSSASGSIARGGASTSSGTGDGNAASSSSEQPSSKKARTT</sequence>
<keyword evidence="4 11" id="KW-0227">DNA damage</keyword>
<dbReference type="GO" id="GO:0000439">
    <property type="term" value="C:transcription factor TFIIH core complex"/>
    <property type="evidence" value="ECO:0007669"/>
    <property type="project" value="UniProtKB-UniRule"/>
</dbReference>
<evidence type="ECO:0000256" key="9">
    <source>
        <dbReference type="ARBA" id="ARBA00023204"/>
    </source>
</evidence>
<evidence type="ECO:0000313" key="13">
    <source>
        <dbReference type="EMBL" id="CAD9676487.1"/>
    </source>
</evidence>
<dbReference type="PANTHER" id="PTHR12831:SF0">
    <property type="entry name" value="GENERAL TRANSCRIPTION FACTOR IIH SUBUNIT 3"/>
    <property type="match status" value="1"/>
</dbReference>
<dbReference type="EMBL" id="HBHJ01009931">
    <property type="protein sequence ID" value="CAD9676487.1"/>
    <property type="molecule type" value="Transcribed_RNA"/>
</dbReference>
<dbReference type="Gene3D" id="3.40.50.410">
    <property type="entry name" value="von Willebrand factor, type A domain"/>
    <property type="match status" value="1"/>
</dbReference>
<dbReference type="InterPro" id="IPR036465">
    <property type="entry name" value="vWFA_dom_sf"/>
</dbReference>
<evidence type="ECO:0008006" key="15">
    <source>
        <dbReference type="Google" id="ProtNLM"/>
    </source>
</evidence>
<keyword evidence="7 11" id="KW-0805">Transcription regulation</keyword>
<keyword evidence="6 11" id="KW-0862">Zinc</keyword>
<keyword evidence="3 11" id="KW-0479">Metal-binding</keyword>
<dbReference type="GO" id="GO:0006289">
    <property type="term" value="P:nucleotide-excision repair"/>
    <property type="evidence" value="ECO:0007669"/>
    <property type="project" value="UniProtKB-UniRule"/>
</dbReference>
<dbReference type="GO" id="GO:0008270">
    <property type="term" value="F:zinc ion binding"/>
    <property type="evidence" value="ECO:0007669"/>
    <property type="project" value="UniProtKB-KW"/>
</dbReference>
<protein>
    <recommendedName>
        <fullName evidence="15">RNA polymerase II transcription factor B subunit 4</fullName>
    </recommendedName>
</protein>
<gene>
    <name evidence="13" type="ORF">RMAR1173_LOCUS6443</name>
    <name evidence="14" type="ORF">RMAR1173_LOCUS6444</name>
</gene>
<feature type="compositionally biased region" description="Polar residues" evidence="12">
    <location>
        <begin position="265"/>
        <end position="278"/>
    </location>
</feature>
<proteinExistence type="inferred from homology"/>
<evidence type="ECO:0000313" key="14">
    <source>
        <dbReference type="EMBL" id="CAD9676488.1"/>
    </source>
</evidence>
<evidence type="ECO:0000256" key="6">
    <source>
        <dbReference type="ARBA" id="ARBA00022833"/>
    </source>
</evidence>
<comment type="subcellular location">
    <subcellularLocation>
        <location evidence="1 11">Nucleus</location>
    </subcellularLocation>
</comment>
<evidence type="ECO:0000256" key="11">
    <source>
        <dbReference type="RuleBase" id="RU368090"/>
    </source>
</evidence>
<feature type="region of interest" description="Disordered" evidence="12">
    <location>
        <begin position="265"/>
        <end position="287"/>
    </location>
</feature>
<dbReference type="EMBL" id="HBHJ01009932">
    <property type="protein sequence ID" value="CAD9676488.1"/>
    <property type="molecule type" value="Transcribed_RNA"/>
</dbReference>
<feature type="compositionally biased region" description="Low complexity" evidence="12">
    <location>
        <begin position="301"/>
        <end position="332"/>
    </location>
</feature>
<evidence type="ECO:0000256" key="1">
    <source>
        <dbReference type="ARBA" id="ARBA00004123"/>
    </source>
</evidence>
<evidence type="ECO:0000256" key="12">
    <source>
        <dbReference type="SAM" id="MobiDB-lite"/>
    </source>
</evidence>
<name>A0A6U0YPM0_9STRA</name>
<dbReference type="AlphaFoldDB" id="A0A6U0YPM0"/>
<evidence type="ECO:0000256" key="3">
    <source>
        <dbReference type="ARBA" id="ARBA00022723"/>
    </source>
</evidence>
<dbReference type="GO" id="GO:0006355">
    <property type="term" value="P:regulation of DNA-templated transcription"/>
    <property type="evidence" value="ECO:0007669"/>
    <property type="project" value="InterPro"/>
</dbReference>
<evidence type="ECO:0000256" key="7">
    <source>
        <dbReference type="ARBA" id="ARBA00023015"/>
    </source>
</evidence>
<dbReference type="PANTHER" id="PTHR12831">
    <property type="entry name" value="TRANSCRIPTION INITIATION FACTOR IIH TFIIH , POLYPEPTIDE 3-RELATED"/>
    <property type="match status" value="1"/>
</dbReference>
<keyword evidence="8 11" id="KW-0804">Transcription</keyword>
<dbReference type="InterPro" id="IPR004600">
    <property type="entry name" value="TFIIH_Tfb4/GTF2H3"/>
</dbReference>
<accession>A0A6U0YPM0</accession>
<organism evidence="13">
    <name type="scientific">Rhizochromulina marina</name>
    <dbReference type="NCBI Taxonomy" id="1034831"/>
    <lineage>
        <taxon>Eukaryota</taxon>
        <taxon>Sar</taxon>
        <taxon>Stramenopiles</taxon>
        <taxon>Ochrophyta</taxon>
        <taxon>Dictyochophyceae</taxon>
        <taxon>Rhizochromulinales</taxon>
        <taxon>Rhizochromulina</taxon>
    </lineage>
</organism>